<proteinExistence type="predicted"/>
<comment type="caution">
    <text evidence="1">The sequence shown here is derived from an EMBL/GenBank/DDBJ whole genome shotgun (WGS) entry which is preliminary data.</text>
</comment>
<evidence type="ECO:0000313" key="1">
    <source>
        <dbReference type="EMBL" id="ROQ53667.1"/>
    </source>
</evidence>
<dbReference type="EMBL" id="RJUR01000011">
    <property type="protein sequence ID" value="ROQ53667.1"/>
    <property type="molecule type" value="Genomic_DNA"/>
</dbReference>
<name>A0A9X8EL62_PSEPU</name>
<sequence>MRMMDDLSLNVAALKAVVLGLVSTIQHDRETLKNAQQVALNSLGAPTREDLNLMESYVAAILSPKIHSEPTDTQA</sequence>
<dbReference type="RefSeq" id="WP_123752639.1">
    <property type="nucleotide sequence ID" value="NZ_RJUR01000011.1"/>
</dbReference>
<organism evidence="1 2">
    <name type="scientific">Pseudomonas putida</name>
    <name type="common">Arthrobacter siderocapsulatus</name>
    <dbReference type="NCBI Taxonomy" id="303"/>
    <lineage>
        <taxon>Bacteria</taxon>
        <taxon>Pseudomonadati</taxon>
        <taxon>Pseudomonadota</taxon>
        <taxon>Gammaproteobacteria</taxon>
        <taxon>Pseudomonadales</taxon>
        <taxon>Pseudomonadaceae</taxon>
        <taxon>Pseudomonas</taxon>
    </lineage>
</organism>
<evidence type="ECO:0000313" key="2">
    <source>
        <dbReference type="Proteomes" id="UP000269115"/>
    </source>
</evidence>
<dbReference type="Proteomes" id="UP000269115">
    <property type="component" value="Unassembled WGS sequence"/>
</dbReference>
<accession>A0A9X8EL62</accession>
<reference evidence="1 2" key="1">
    <citation type="submission" date="2018-11" db="EMBL/GenBank/DDBJ databases">
        <title>Genomic analyses of the natural microbiome of Caenorhabditis elegans.</title>
        <authorList>
            <person name="Samuel B."/>
        </authorList>
    </citation>
    <scope>NUCLEOTIDE SEQUENCE [LARGE SCALE GENOMIC DNA]</scope>
    <source>
        <strain evidence="1 2">BIGb0473</strain>
    </source>
</reference>
<dbReference type="AlphaFoldDB" id="A0A9X8EL62"/>
<gene>
    <name evidence="1" type="ORF">EDF85_1431</name>
</gene>
<protein>
    <submittedName>
        <fullName evidence="1">Uncharacterized protein</fullName>
    </submittedName>
</protein>